<keyword evidence="3 9" id="KW-0808">Transferase</keyword>
<dbReference type="InterPro" id="IPR050953">
    <property type="entry name" value="N4_N6_ade-DNA_methylase"/>
</dbReference>
<dbReference type="PANTHER" id="PTHR33841:SF6">
    <property type="entry name" value="TYPE II METHYLTRANSFERASE M.HINDII"/>
    <property type="match status" value="1"/>
</dbReference>
<keyword evidence="4" id="KW-0949">S-adenosyl-L-methionine</keyword>
<dbReference type="EMBL" id="JACXAE010000098">
    <property type="protein sequence ID" value="MBD2776688.1"/>
    <property type="molecule type" value="Genomic_DNA"/>
</dbReference>
<organism evidence="9 10">
    <name type="scientific">Iningainema tapete BLCC-T55</name>
    <dbReference type="NCBI Taxonomy" id="2748662"/>
    <lineage>
        <taxon>Bacteria</taxon>
        <taxon>Bacillati</taxon>
        <taxon>Cyanobacteriota</taxon>
        <taxon>Cyanophyceae</taxon>
        <taxon>Nostocales</taxon>
        <taxon>Scytonemataceae</taxon>
        <taxon>Iningainema tapete</taxon>
    </lineage>
</organism>
<keyword evidence="10" id="KW-1185">Reference proteome</keyword>
<dbReference type="PRINTS" id="PR00507">
    <property type="entry name" value="N12N6MTFRASE"/>
</dbReference>
<evidence type="ECO:0000256" key="2">
    <source>
        <dbReference type="ARBA" id="ARBA00022603"/>
    </source>
</evidence>
<dbReference type="InterPro" id="IPR011639">
    <property type="entry name" value="MethylTrfase_TaqI-like_dom"/>
</dbReference>
<dbReference type="GO" id="GO:0032259">
    <property type="term" value="P:methylation"/>
    <property type="evidence" value="ECO:0007669"/>
    <property type="project" value="UniProtKB-KW"/>
</dbReference>
<dbReference type="InterPro" id="IPR029063">
    <property type="entry name" value="SAM-dependent_MTases_sf"/>
</dbReference>
<keyword evidence="2 9" id="KW-0489">Methyltransferase</keyword>
<dbReference type="GO" id="GO:0003677">
    <property type="term" value="F:DNA binding"/>
    <property type="evidence" value="ECO:0007669"/>
    <property type="project" value="UniProtKB-KW"/>
</dbReference>
<evidence type="ECO:0000256" key="3">
    <source>
        <dbReference type="ARBA" id="ARBA00022679"/>
    </source>
</evidence>
<dbReference type="SUPFAM" id="SSF53335">
    <property type="entry name" value="S-adenosyl-L-methionine-dependent methyltransferases"/>
    <property type="match status" value="1"/>
</dbReference>
<dbReference type="GO" id="GO:0009307">
    <property type="term" value="P:DNA restriction-modification system"/>
    <property type="evidence" value="ECO:0007669"/>
    <property type="project" value="UniProtKB-KW"/>
</dbReference>
<evidence type="ECO:0000256" key="1">
    <source>
        <dbReference type="ARBA" id="ARBA00011900"/>
    </source>
</evidence>
<evidence type="ECO:0000313" key="9">
    <source>
        <dbReference type="EMBL" id="MBD2776688.1"/>
    </source>
</evidence>
<keyword evidence="6" id="KW-0238">DNA-binding</keyword>
<evidence type="ECO:0000256" key="5">
    <source>
        <dbReference type="ARBA" id="ARBA00022747"/>
    </source>
</evidence>
<evidence type="ECO:0000256" key="6">
    <source>
        <dbReference type="ARBA" id="ARBA00023125"/>
    </source>
</evidence>
<reference evidence="9" key="1">
    <citation type="submission" date="2020-09" db="EMBL/GenBank/DDBJ databases">
        <title>Iningainema tapete sp. nov. (Scytonemataceae, Cyanobacteria) from greenhouses in central Florida (USA) produces two types of nodularin with biosynthetic potential for microcystin-LR and anabaenopeptins.</title>
        <authorList>
            <person name="Berthold D.E."/>
            <person name="Lefler F.W."/>
            <person name="Huang I.-S."/>
            <person name="Abdulla H."/>
            <person name="Zimba P.V."/>
            <person name="Laughinghouse H.D. IV."/>
        </authorList>
    </citation>
    <scope>NUCLEOTIDE SEQUENCE</scope>
    <source>
        <strain evidence="9">BLCCT55</strain>
    </source>
</reference>
<dbReference type="Gene3D" id="3.40.50.150">
    <property type="entry name" value="Vaccinia Virus protein VP39"/>
    <property type="match status" value="1"/>
</dbReference>
<accession>A0A8J7BZU1</accession>
<dbReference type="PANTHER" id="PTHR33841">
    <property type="entry name" value="DNA METHYLTRANSFERASE YEEA-RELATED"/>
    <property type="match status" value="1"/>
</dbReference>
<keyword evidence="5" id="KW-0680">Restriction system</keyword>
<name>A0A8J7BZU1_9CYAN</name>
<gene>
    <name evidence="9" type="ORF">ICL16_32720</name>
</gene>
<dbReference type="InterPro" id="IPR014329">
    <property type="entry name" value="M6_adenine_DNA_mtrans_Alw26I"/>
</dbReference>
<sequence length="556" mass="63530">MNHLEILQSTPAAQVGDGRQNLLNKTTGKFYTPYFIGTRLVDSVLTLIIRKDWEGELSVIDPFCGDGRLITWLIEHAQAFPHLMHRLWRIEVWDCDTHAVELAKQNIQRTANEIGLRYSLKAVVQDSFLYCFSLFIEKQTDETCFDITITNPPWEVVKPDRRDTEVLDRETEVAYINSLRDYSKTLAKCFPLSMPRKMFSGWGVNLARVGLEVAVRLTKNQGVTGIISPATILGDQNSEMLRKWLLTNHSIKYIDYFPAETKLFNGVDQACVNITIQTNTTSQKIFLYKFDEARRYTQYHQELKLPETFLTSNGYIIPIYNNESQFAQLSRLCDLPTLLSLQGNGEGELWTGRELDETGHTSYLSLQGNYPFIKGKMIQRLTKVSQPTFFIKKEKELDVPASVNYPRIVWRDVSRQTQKRRVQATIIPAQWVTGNSLGVAHFRTNDLSKLYTLLGIMSSLPFEFQVRSMLSTAHVSVGVLRKTRIPLITPQFSATVVPLVEQILAGNLAAEAKMEVIVAKAYGLNRLDLASMMNSFPKLTTQERQTILDHPLWEEF</sequence>
<dbReference type="EC" id="2.1.1.72" evidence="1"/>
<dbReference type="Proteomes" id="UP000629098">
    <property type="component" value="Unassembled WGS sequence"/>
</dbReference>
<proteinExistence type="predicted"/>
<evidence type="ECO:0000256" key="7">
    <source>
        <dbReference type="ARBA" id="ARBA00047942"/>
    </source>
</evidence>
<dbReference type="Pfam" id="PF07669">
    <property type="entry name" value="Eco57I"/>
    <property type="match status" value="1"/>
</dbReference>
<protein>
    <recommendedName>
        <fullName evidence="1">site-specific DNA-methyltransferase (adenine-specific)</fullName>
        <ecNumber evidence="1">2.1.1.72</ecNumber>
    </recommendedName>
</protein>
<dbReference type="RefSeq" id="WP_190835746.1">
    <property type="nucleotide sequence ID" value="NZ_CAWPPI010000098.1"/>
</dbReference>
<evidence type="ECO:0000313" key="10">
    <source>
        <dbReference type="Proteomes" id="UP000629098"/>
    </source>
</evidence>
<dbReference type="NCBIfam" id="TIGR02987">
    <property type="entry name" value="met_A_Alw26"/>
    <property type="match status" value="1"/>
</dbReference>
<feature type="domain" description="Type II methyltransferase M.TaqI-like" evidence="8">
    <location>
        <begin position="127"/>
        <end position="264"/>
    </location>
</feature>
<evidence type="ECO:0000259" key="8">
    <source>
        <dbReference type="Pfam" id="PF07669"/>
    </source>
</evidence>
<dbReference type="GO" id="GO:0009007">
    <property type="term" value="F:site-specific DNA-methyltransferase (adenine-specific) activity"/>
    <property type="evidence" value="ECO:0007669"/>
    <property type="project" value="UniProtKB-EC"/>
</dbReference>
<comment type="catalytic activity">
    <reaction evidence="7">
        <text>a 2'-deoxyadenosine in DNA + S-adenosyl-L-methionine = an N(6)-methyl-2'-deoxyadenosine in DNA + S-adenosyl-L-homocysteine + H(+)</text>
        <dbReference type="Rhea" id="RHEA:15197"/>
        <dbReference type="Rhea" id="RHEA-COMP:12418"/>
        <dbReference type="Rhea" id="RHEA-COMP:12419"/>
        <dbReference type="ChEBI" id="CHEBI:15378"/>
        <dbReference type="ChEBI" id="CHEBI:57856"/>
        <dbReference type="ChEBI" id="CHEBI:59789"/>
        <dbReference type="ChEBI" id="CHEBI:90615"/>
        <dbReference type="ChEBI" id="CHEBI:90616"/>
        <dbReference type="EC" id="2.1.1.72"/>
    </reaction>
</comment>
<comment type="caution">
    <text evidence="9">The sequence shown here is derived from an EMBL/GenBank/DDBJ whole genome shotgun (WGS) entry which is preliminary data.</text>
</comment>
<dbReference type="AlphaFoldDB" id="A0A8J7BZU1"/>
<evidence type="ECO:0000256" key="4">
    <source>
        <dbReference type="ARBA" id="ARBA00022691"/>
    </source>
</evidence>